<dbReference type="EMBL" id="KN818424">
    <property type="protein sequence ID" value="KIL56398.1"/>
    <property type="molecule type" value="Genomic_DNA"/>
</dbReference>
<evidence type="ECO:0000313" key="1">
    <source>
        <dbReference type="EMBL" id="KIL56398.1"/>
    </source>
</evidence>
<gene>
    <name evidence="1" type="ORF">M378DRAFT_188573</name>
</gene>
<dbReference type="AlphaFoldDB" id="A0A0C2WJR5"/>
<evidence type="ECO:0000313" key="2">
    <source>
        <dbReference type="Proteomes" id="UP000054549"/>
    </source>
</evidence>
<reference evidence="1 2" key="1">
    <citation type="submission" date="2014-04" db="EMBL/GenBank/DDBJ databases">
        <title>Evolutionary Origins and Diversification of the Mycorrhizal Mutualists.</title>
        <authorList>
            <consortium name="DOE Joint Genome Institute"/>
            <consortium name="Mycorrhizal Genomics Consortium"/>
            <person name="Kohler A."/>
            <person name="Kuo A."/>
            <person name="Nagy L.G."/>
            <person name="Floudas D."/>
            <person name="Copeland A."/>
            <person name="Barry K.W."/>
            <person name="Cichocki N."/>
            <person name="Veneault-Fourrey C."/>
            <person name="LaButti K."/>
            <person name="Lindquist E.A."/>
            <person name="Lipzen A."/>
            <person name="Lundell T."/>
            <person name="Morin E."/>
            <person name="Murat C."/>
            <person name="Riley R."/>
            <person name="Ohm R."/>
            <person name="Sun H."/>
            <person name="Tunlid A."/>
            <person name="Henrissat B."/>
            <person name="Grigoriev I.V."/>
            <person name="Hibbett D.S."/>
            <person name="Martin F."/>
        </authorList>
    </citation>
    <scope>NUCLEOTIDE SEQUENCE [LARGE SCALE GENOMIC DNA]</scope>
    <source>
        <strain evidence="1 2">Koide BX008</strain>
    </source>
</reference>
<dbReference type="GO" id="GO:0003676">
    <property type="term" value="F:nucleic acid binding"/>
    <property type="evidence" value="ECO:0007669"/>
    <property type="project" value="InterPro"/>
</dbReference>
<keyword evidence="2" id="KW-1185">Reference proteome</keyword>
<dbReference type="Gene3D" id="3.30.420.10">
    <property type="entry name" value="Ribonuclease H-like superfamily/Ribonuclease H"/>
    <property type="match status" value="1"/>
</dbReference>
<protein>
    <submittedName>
        <fullName evidence="1">Uncharacterized protein</fullName>
    </submittedName>
</protein>
<dbReference type="PANTHER" id="PTHR35871:SF1">
    <property type="entry name" value="CXC1-LIKE CYSTEINE CLUSTER ASSOCIATED WITH KDZ TRANSPOSASES DOMAIN-CONTAINING PROTEIN"/>
    <property type="match status" value="1"/>
</dbReference>
<dbReference type="InterPro" id="IPR036397">
    <property type="entry name" value="RNaseH_sf"/>
</dbReference>
<organism evidence="1 2">
    <name type="scientific">Amanita muscaria (strain Koide BX008)</name>
    <dbReference type="NCBI Taxonomy" id="946122"/>
    <lineage>
        <taxon>Eukaryota</taxon>
        <taxon>Fungi</taxon>
        <taxon>Dikarya</taxon>
        <taxon>Basidiomycota</taxon>
        <taxon>Agaricomycotina</taxon>
        <taxon>Agaricomycetes</taxon>
        <taxon>Agaricomycetidae</taxon>
        <taxon>Agaricales</taxon>
        <taxon>Pluteineae</taxon>
        <taxon>Amanitaceae</taxon>
        <taxon>Amanita</taxon>
    </lineage>
</organism>
<dbReference type="PANTHER" id="PTHR35871">
    <property type="entry name" value="EXPRESSED PROTEIN"/>
    <property type="match status" value="1"/>
</dbReference>
<accession>A0A0C2WJR5</accession>
<dbReference type="OrthoDB" id="10039611at2759"/>
<sequence>MTSRGENVTFHDKKWTQAFLGNREDLPHNLYGTWNVSMLDDEDLAQTIHLHLQSLGPYIRAQDIVDFIKLPETLAQFKLKKPISLATAQRWMKKIGYRWTTTPTGQYVDGHERPDVVNYCQNIFLPSWMSIEERTRKWTADFVDEVGEQPHNRRTVVWFHDESTFYANDRRKLRWVHKDEKAVPRAKGEGASLMVSDLISADYGWLRSPDKTKEARVIFKAGINCEGYFTNEDILKQATTAMDILAEYYPHEDHKLVFDNASTHLMRSGTALSARHMPKNTKAVGEFWGADLPVLDNDGKQVYQRDKSGKLTRKPLKRKVPMDDTRFKDGSPQKLYFADDHPTHPRCFKGMAVLLAERGLVKESKLRYECPGFKCKPGATSCCCRRALYTQPDFVAVESLLEAHCQSRNFGVLFLPKFHCELNFIEQCWGSAKRKYREFPASSKEADLGKNLISSLGMVSLVSMRKYACRAQRFMHAYHEGLNGKDAAWACKKYRGHRVIPSFLLANLDKPNA</sequence>
<dbReference type="HOGENOM" id="CLU_005726_1_0_1"/>
<name>A0A0C2WJR5_AMAMK</name>
<dbReference type="InParanoid" id="A0A0C2WJR5"/>
<dbReference type="Proteomes" id="UP000054549">
    <property type="component" value="Unassembled WGS sequence"/>
</dbReference>
<proteinExistence type="predicted"/>